<keyword evidence="2" id="KW-1185">Reference proteome</keyword>
<evidence type="ECO:0000313" key="2">
    <source>
        <dbReference type="Proteomes" id="UP001501758"/>
    </source>
</evidence>
<comment type="caution">
    <text evidence="1">The sequence shown here is derived from an EMBL/GenBank/DDBJ whole genome shotgun (WGS) entry which is preliminary data.</text>
</comment>
<organism evidence="1 2">
    <name type="scientific">Aquimarina litoralis</name>
    <dbReference type="NCBI Taxonomy" id="584605"/>
    <lineage>
        <taxon>Bacteria</taxon>
        <taxon>Pseudomonadati</taxon>
        <taxon>Bacteroidota</taxon>
        <taxon>Flavobacteriia</taxon>
        <taxon>Flavobacteriales</taxon>
        <taxon>Flavobacteriaceae</taxon>
        <taxon>Aquimarina</taxon>
    </lineage>
</organism>
<reference evidence="1 2" key="1">
    <citation type="journal article" date="2019" name="Int. J. Syst. Evol. Microbiol.">
        <title>The Global Catalogue of Microorganisms (GCM) 10K type strain sequencing project: providing services to taxonomists for standard genome sequencing and annotation.</title>
        <authorList>
            <consortium name="The Broad Institute Genomics Platform"/>
            <consortium name="The Broad Institute Genome Sequencing Center for Infectious Disease"/>
            <person name="Wu L."/>
            <person name="Ma J."/>
        </authorList>
    </citation>
    <scope>NUCLEOTIDE SEQUENCE [LARGE SCALE GENOMIC DNA]</scope>
    <source>
        <strain evidence="1 2">JCM 15974</strain>
    </source>
</reference>
<dbReference type="RefSeq" id="WP_343911188.1">
    <property type="nucleotide sequence ID" value="NZ_BAAAGE010000001.1"/>
</dbReference>
<sequence>MIRILFCLVILFTISIGCGQKDVINPDLVKDIIALHSDEEKRIFLEEMRISNQKLRNNIKHIESVYGYNSKERSKALREKIKEDKINLQKIELYLEKYGHPSPELHGELAVKTPYIILYDCSNLESKQKNFEYLYRAYKKGDLMPNSFAMFLSSYYNDQFDEKHYLP</sequence>
<name>A0ABN1IKF0_9FLAO</name>
<dbReference type="EMBL" id="BAAAGE010000001">
    <property type="protein sequence ID" value="GAA0715741.1"/>
    <property type="molecule type" value="Genomic_DNA"/>
</dbReference>
<dbReference type="PROSITE" id="PS51257">
    <property type="entry name" value="PROKAR_LIPOPROTEIN"/>
    <property type="match status" value="1"/>
</dbReference>
<evidence type="ECO:0008006" key="3">
    <source>
        <dbReference type="Google" id="ProtNLM"/>
    </source>
</evidence>
<proteinExistence type="predicted"/>
<dbReference type="Proteomes" id="UP001501758">
    <property type="component" value="Unassembled WGS sequence"/>
</dbReference>
<gene>
    <name evidence="1" type="ORF">GCM10009430_10590</name>
</gene>
<accession>A0ABN1IKF0</accession>
<protein>
    <recommendedName>
        <fullName evidence="3">Lipoprotein</fullName>
    </recommendedName>
</protein>
<evidence type="ECO:0000313" key="1">
    <source>
        <dbReference type="EMBL" id="GAA0715741.1"/>
    </source>
</evidence>